<reference evidence="4" key="1">
    <citation type="submission" date="2024-06" db="EMBL/GenBank/DDBJ databases">
        <title>Multi-omics analyses provide insights into the biosynthesis of the anticancer antibiotic pleurotin in Hohenbuehelia grisea.</title>
        <authorList>
            <person name="Weaver J.A."/>
            <person name="Alberti F."/>
        </authorList>
    </citation>
    <scope>NUCLEOTIDE SEQUENCE [LARGE SCALE GENOMIC DNA]</scope>
    <source>
        <strain evidence="4">T-177</strain>
    </source>
</reference>
<dbReference type="EMBL" id="JASNQZ010000006">
    <property type="protein sequence ID" value="KAL0956187.1"/>
    <property type="molecule type" value="Genomic_DNA"/>
</dbReference>
<dbReference type="Gene3D" id="3.30.420.40">
    <property type="match status" value="2"/>
</dbReference>
<evidence type="ECO:0000313" key="3">
    <source>
        <dbReference type="EMBL" id="KAL0956187.1"/>
    </source>
</evidence>
<evidence type="ECO:0000313" key="4">
    <source>
        <dbReference type="Proteomes" id="UP001556367"/>
    </source>
</evidence>
<dbReference type="InterPro" id="IPR043129">
    <property type="entry name" value="ATPase_NBD"/>
</dbReference>
<dbReference type="PROSITE" id="PS01036">
    <property type="entry name" value="HSP70_3"/>
    <property type="match status" value="1"/>
</dbReference>
<dbReference type="Proteomes" id="UP001556367">
    <property type="component" value="Unassembled WGS sequence"/>
</dbReference>
<dbReference type="PRINTS" id="PR00301">
    <property type="entry name" value="HEATSHOCK70"/>
</dbReference>
<name>A0ABR3JKE3_9AGAR</name>
<gene>
    <name evidence="3" type="ORF">HGRIS_002346</name>
</gene>
<dbReference type="PANTHER" id="PTHR19375">
    <property type="entry name" value="HEAT SHOCK PROTEIN 70KDA"/>
    <property type="match status" value="1"/>
</dbReference>
<comment type="caution">
    <text evidence="3">The sequence shown here is derived from an EMBL/GenBank/DDBJ whole genome shotgun (WGS) entry which is preliminary data.</text>
</comment>
<dbReference type="InterPro" id="IPR013126">
    <property type="entry name" value="Hsp_70_fam"/>
</dbReference>
<dbReference type="Gene3D" id="3.90.640.10">
    <property type="entry name" value="Actin, Chain A, domain 4"/>
    <property type="match status" value="1"/>
</dbReference>
<dbReference type="SUPFAM" id="SSF53067">
    <property type="entry name" value="Actin-like ATPase domain"/>
    <property type="match status" value="2"/>
</dbReference>
<dbReference type="InterPro" id="IPR029047">
    <property type="entry name" value="HSP70_peptide-bd_sf"/>
</dbReference>
<keyword evidence="2" id="KW-0067">ATP-binding</keyword>
<protein>
    <submittedName>
        <fullName evidence="3">Uncharacterized protein</fullName>
    </submittedName>
</protein>
<dbReference type="Gene3D" id="2.60.34.10">
    <property type="entry name" value="Substrate Binding Domain Of DNAk, Chain A, domain 1"/>
    <property type="match status" value="1"/>
</dbReference>
<dbReference type="Pfam" id="PF00012">
    <property type="entry name" value="HSP70"/>
    <property type="match status" value="1"/>
</dbReference>
<proteinExistence type="predicted"/>
<dbReference type="SUPFAM" id="SSF100920">
    <property type="entry name" value="Heat shock protein 70kD (HSP70), peptide-binding domain"/>
    <property type="match status" value="1"/>
</dbReference>
<evidence type="ECO:0000256" key="2">
    <source>
        <dbReference type="ARBA" id="ARBA00022840"/>
    </source>
</evidence>
<accession>A0ABR3JKE3</accession>
<organism evidence="3 4">
    <name type="scientific">Hohenbuehelia grisea</name>
    <dbReference type="NCBI Taxonomy" id="104357"/>
    <lineage>
        <taxon>Eukaryota</taxon>
        <taxon>Fungi</taxon>
        <taxon>Dikarya</taxon>
        <taxon>Basidiomycota</taxon>
        <taxon>Agaricomycotina</taxon>
        <taxon>Agaricomycetes</taxon>
        <taxon>Agaricomycetidae</taxon>
        <taxon>Agaricales</taxon>
        <taxon>Pleurotineae</taxon>
        <taxon>Pleurotaceae</taxon>
        <taxon>Hohenbuehelia</taxon>
    </lineage>
</organism>
<sequence>MKFIAEEYLDEIISQAIISVPSYFDDHQRYALRSAGTLAGFSFLRVVSQPYYAVFGHGLNQRQSHDEAMYLVYDVGAVSTEVSLISIEDNVFELLASSGDTGLGGNDFNERVIRYLISDHYRQTGHDLAELSRHANTSLFDLIENAKLRLSTDDSTSIALQSHKNTVSVVLTREQFDSLNIGLFNDGMKHIDEVMAQVNLTMGAIEGVILTGGSTHIPALRQLLTEYIGKAPITSIDPAEAVVRGAATVAGRIRSKMDDLLVSPSISPFSIGFGHNDGEFLRVIHPHAILPVTKIHWCTTVADNQNIVRIPVYTGESSVAHDNYFLGELELQNIPPQSSRVNITFELAETGNLTVHAQFEDLKSTVSETIDVSSVWMKYYSQLEEQFML</sequence>
<keyword evidence="4" id="KW-1185">Reference proteome</keyword>
<dbReference type="InterPro" id="IPR018181">
    <property type="entry name" value="Heat_shock_70_CS"/>
</dbReference>
<evidence type="ECO:0000256" key="1">
    <source>
        <dbReference type="ARBA" id="ARBA00022741"/>
    </source>
</evidence>
<keyword evidence="1" id="KW-0547">Nucleotide-binding</keyword>